<evidence type="ECO:0000313" key="3">
    <source>
        <dbReference type="EMBL" id="EMC96192.1"/>
    </source>
</evidence>
<keyword evidence="2" id="KW-0472">Membrane</keyword>
<evidence type="ECO:0000313" key="4">
    <source>
        <dbReference type="Proteomes" id="UP000011761"/>
    </source>
</evidence>
<dbReference type="KEGG" id="bcom:BAUCODRAFT_33532"/>
<keyword evidence="2" id="KW-1133">Transmembrane helix</keyword>
<dbReference type="Proteomes" id="UP000011761">
    <property type="component" value="Unassembled WGS sequence"/>
</dbReference>
<gene>
    <name evidence="3" type="ORF">BAUCODRAFT_33532</name>
</gene>
<dbReference type="RefSeq" id="XP_007676026.1">
    <property type="nucleotide sequence ID" value="XM_007677836.1"/>
</dbReference>
<dbReference type="OMA" id="DRMGGLK"/>
<feature type="transmembrane region" description="Helical" evidence="2">
    <location>
        <begin position="20"/>
        <end position="47"/>
    </location>
</feature>
<dbReference type="EMBL" id="KB445555">
    <property type="protein sequence ID" value="EMC96192.1"/>
    <property type="molecule type" value="Genomic_DNA"/>
</dbReference>
<keyword evidence="2" id="KW-0812">Transmembrane</keyword>
<dbReference type="GeneID" id="19112150"/>
<evidence type="ECO:0000256" key="1">
    <source>
        <dbReference type="SAM" id="MobiDB-lite"/>
    </source>
</evidence>
<dbReference type="HOGENOM" id="CLU_089389_1_0_1"/>
<dbReference type="AlphaFoldDB" id="M2LP84"/>
<evidence type="ECO:0000256" key="2">
    <source>
        <dbReference type="SAM" id="Phobius"/>
    </source>
</evidence>
<reference evidence="3 4" key="1">
    <citation type="journal article" date="2012" name="PLoS Pathog.">
        <title>Diverse lifestyles and strategies of plant pathogenesis encoded in the genomes of eighteen Dothideomycetes fungi.</title>
        <authorList>
            <person name="Ohm R.A."/>
            <person name="Feau N."/>
            <person name="Henrissat B."/>
            <person name="Schoch C.L."/>
            <person name="Horwitz B.A."/>
            <person name="Barry K.W."/>
            <person name="Condon B.J."/>
            <person name="Copeland A.C."/>
            <person name="Dhillon B."/>
            <person name="Glaser F."/>
            <person name="Hesse C.N."/>
            <person name="Kosti I."/>
            <person name="LaButti K."/>
            <person name="Lindquist E.A."/>
            <person name="Lucas S."/>
            <person name="Salamov A.A."/>
            <person name="Bradshaw R.E."/>
            <person name="Ciuffetti L."/>
            <person name="Hamelin R.C."/>
            <person name="Kema G.H.J."/>
            <person name="Lawrence C."/>
            <person name="Scott J.A."/>
            <person name="Spatafora J.W."/>
            <person name="Turgeon B.G."/>
            <person name="de Wit P.J.G.M."/>
            <person name="Zhong S."/>
            <person name="Goodwin S.B."/>
            <person name="Grigoriev I.V."/>
        </authorList>
    </citation>
    <scope>NUCLEOTIDE SEQUENCE [LARGE SCALE GENOMIC DNA]</scope>
    <source>
        <strain evidence="3 4">UAMH 10762</strain>
    </source>
</reference>
<protein>
    <submittedName>
        <fullName evidence="3">Uncharacterized protein</fullName>
    </submittedName>
</protein>
<organism evidence="3 4">
    <name type="scientific">Baudoinia panamericana (strain UAMH 10762)</name>
    <name type="common">Angels' share fungus</name>
    <name type="synonym">Baudoinia compniacensis (strain UAMH 10762)</name>
    <dbReference type="NCBI Taxonomy" id="717646"/>
    <lineage>
        <taxon>Eukaryota</taxon>
        <taxon>Fungi</taxon>
        <taxon>Dikarya</taxon>
        <taxon>Ascomycota</taxon>
        <taxon>Pezizomycotina</taxon>
        <taxon>Dothideomycetes</taxon>
        <taxon>Dothideomycetidae</taxon>
        <taxon>Mycosphaerellales</taxon>
        <taxon>Teratosphaeriaceae</taxon>
        <taxon>Baudoinia</taxon>
    </lineage>
</organism>
<dbReference type="eggNOG" id="ENOG502SAQG">
    <property type="taxonomic scope" value="Eukaryota"/>
</dbReference>
<feature type="region of interest" description="Disordered" evidence="1">
    <location>
        <begin position="57"/>
        <end position="89"/>
    </location>
</feature>
<accession>M2LP84</accession>
<proteinExistence type="predicted"/>
<dbReference type="OrthoDB" id="5388417at2759"/>
<name>M2LP84_BAUPA</name>
<keyword evidence="4" id="KW-1185">Reference proteome</keyword>
<sequence length="190" mass="20888">MASSGFTGLARRNTNKRAPLSHTIATLLVVLLVLITIALLLTASLLLMRYRRRRSQRQQSSSLHCGDDEKRTSTSSTSSHHRRVMVRPSESTIVYQEKQRLIEDSSAPPSPSAEIPEIRLTFPEEYDEAGKRQSGRVVVVHVGETSVGLEPAAEKLPAYGEDARFQSLDLERIGGLVENKAPGTPARLAS</sequence>